<evidence type="ECO:0000256" key="7">
    <source>
        <dbReference type="ARBA" id="ARBA00023136"/>
    </source>
</evidence>
<dbReference type="InterPro" id="IPR035906">
    <property type="entry name" value="MetI-like_sf"/>
</dbReference>
<feature type="transmembrane region" description="Helical" evidence="8">
    <location>
        <begin position="148"/>
        <end position="171"/>
    </location>
</feature>
<feature type="domain" description="ABC transmembrane type-1" evidence="9">
    <location>
        <begin position="66"/>
        <end position="274"/>
    </location>
</feature>
<evidence type="ECO:0000259" key="9">
    <source>
        <dbReference type="PROSITE" id="PS50928"/>
    </source>
</evidence>
<feature type="transmembrane region" description="Helical" evidence="8">
    <location>
        <begin position="72"/>
        <end position="91"/>
    </location>
</feature>
<evidence type="ECO:0000313" key="11">
    <source>
        <dbReference type="Proteomes" id="UP000676325"/>
    </source>
</evidence>
<organism evidence="10 11">
    <name type="scientific">Actinospica acidithermotolerans</name>
    <dbReference type="NCBI Taxonomy" id="2828514"/>
    <lineage>
        <taxon>Bacteria</taxon>
        <taxon>Bacillati</taxon>
        <taxon>Actinomycetota</taxon>
        <taxon>Actinomycetes</taxon>
        <taxon>Catenulisporales</taxon>
        <taxon>Actinospicaceae</taxon>
        <taxon>Actinospica</taxon>
    </lineage>
</organism>
<reference evidence="10" key="1">
    <citation type="submission" date="2021-04" db="EMBL/GenBank/DDBJ databases">
        <title>Genome based classification of Actinospica acidithermotolerans sp. nov., an actinobacterium isolated from an Indonesian hot spring.</title>
        <authorList>
            <person name="Kusuma A.B."/>
            <person name="Putra K.E."/>
            <person name="Nafisah S."/>
            <person name="Loh J."/>
            <person name="Nouioui I."/>
            <person name="Goodfellow M."/>
        </authorList>
    </citation>
    <scope>NUCLEOTIDE SEQUENCE</scope>
    <source>
        <strain evidence="10">MGRD01-02</strain>
    </source>
</reference>
<gene>
    <name evidence="10" type="ORF">KDK95_29045</name>
</gene>
<feature type="transmembrane region" description="Helical" evidence="8">
    <location>
        <begin position="103"/>
        <end position="136"/>
    </location>
</feature>
<keyword evidence="11" id="KW-1185">Reference proteome</keyword>
<dbReference type="SUPFAM" id="SSF161098">
    <property type="entry name" value="MetI-like"/>
    <property type="match status" value="1"/>
</dbReference>
<dbReference type="CDD" id="cd06261">
    <property type="entry name" value="TM_PBP2"/>
    <property type="match status" value="1"/>
</dbReference>
<sequence>MTRLFTKLGAWGAVLPLLGYCAIALGFPVWAILWEGLHQTNPTTQQTTVTFANLTASWHGIYLTGLLTSLRLSLLSSVISAVVGLFAAYAISQSRGRYFKQAVLTASGVLANFGGIPLAFCFIATIGTGGVFLSWIQNVWPSFSLETFSGVALVYPYFLVPLMVLTTLPALDGLREQWKEASANLGGTSRQYWRHVGGPLLLPAALGGFVLCFGSAFAAYATAKALTSGTVPLVTTQIANILSGNVIAGEDNLGMALAFNTIIICGLMMAVYLPLRKRSAKWLES</sequence>
<evidence type="ECO:0000313" key="10">
    <source>
        <dbReference type="EMBL" id="MBR7830385.1"/>
    </source>
</evidence>
<keyword evidence="3" id="KW-0813">Transport</keyword>
<evidence type="ECO:0000256" key="6">
    <source>
        <dbReference type="ARBA" id="ARBA00022989"/>
    </source>
</evidence>
<evidence type="ECO:0000256" key="3">
    <source>
        <dbReference type="ARBA" id="ARBA00022448"/>
    </source>
</evidence>
<keyword evidence="7 8" id="KW-0472">Membrane</keyword>
<feature type="transmembrane region" description="Helical" evidence="8">
    <location>
        <begin position="200"/>
        <end position="223"/>
    </location>
</feature>
<keyword evidence="5 8" id="KW-0812">Transmembrane</keyword>
<dbReference type="GO" id="GO:0055085">
    <property type="term" value="P:transmembrane transport"/>
    <property type="evidence" value="ECO:0007669"/>
    <property type="project" value="InterPro"/>
</dbReference>
<evidence type="ECO:0000256" key="8">
    <source>
        <dbReference type="SAM" id="Phobius"/>
    </source>
</evidence>
<evidence type="ECO:0000256" key="5">
    <source>
        <dbReference type="ARBA" id="ARBA00022692"/>
    </source>
</evidence>
<dbReference type="InterPro" id="IPR000515">
    <property type="entry name" value="MetI-like"/>
</dbReference>
<proteinExistence type="inferred from homology"/>
<keyword evidence="4" id="KW-1003">Cell membrane</keyword>
<dbReference type="RefSeq" id="WP_212521511.1">
    <property type="nucleotide sequence ID" value="NZ_JAGSOH010000129.1"/>
</dbReference>
<dbReference type="EMBL" id="JAGSOH010000129">
    <property type="protein sequence ID" value="MBR7830385.1"/>
    <property type="molecule type" value="Genomic_DNA"/>
</dbReference>
<comment type="caution">
    <text evidence="10">The sequence shown here is derived from an EMBL/GenBank/DDBJ whole genome shotgun (WGS) entry which is preliminary data.</text>
</comment>
<evidence type="ECO:0000256" key="1">
    <source>
        <dbReference type="ARBA" id="ARBA00004651"/>
    </source>
</evidence>
<dbReference type="PROSITE" id="PS50928">
    <property type="entry name" value="ABC_TM1"/>
    <property type="match status" value="1"/>
</dbReference>
<name>A0A941IJ61_9ACTN</name>
<dbReference type="Proteomes" id="UP000676325">
    <property type="component" value="Unassembled WGS sequence"/>
</dbReference>
<feature type="transmembrane region" description="Helical" evidence="8">
    <location>
        <begin position="12"/>
        <end position="33"/>
    </location>
</feature>
<accession>A0A941IJ61</accession>
<evidence type="ECO:0000256" key="4">
    <source>
        <dbReference type="ARBA" id="ARBA00022475"/>
    </source>
</evidence>
<dbReference type="PANTHER" id="PTHR42929">
    <property type="entry name" value="INNER MEMBRANE ABC TRANSPORTER PERMEASE PROTEIN YDCU-RELATED-RELATED"/>
    <property type="match status" value="1"/>
</dbReference>
<dbReference type="Gene3D" id="1.10.3720.10">
    <property type="entry name" value="MetI-like"/>
    <property type="match status" value="1"/>
</dbReference>
<dbReference type="GO" id="GO:0005886">
    <property type="term" value="C:plasma membrane"/>
    <property type="evidence" value="ECO:0007669"/>
    <property type="project" value="UniProtKB-SubCell"/>
</dbReference>
<comment type="similarity">
    <text evidence="2">Belongs to the binding-protein-dependent transport system permease family. CysTW subfamily.</text>
</comment>
<protein>
    <submittedName>
        <fullName evidence="10">ABC transporter permease subunit</fullName>
    </submittedName>
</protein>
<keyword evidence="6 8" id="KW-1133">Transmembrane helix</keyword>
<feature type="transmembrane region" description="Helical" evidence="8">
    <location>
        <begin position="253"/>
        <end position="275"/>
    </location>
</feature>
<dbReference type="AlphaFoldDB" id="A0A941IJ61"/>
<dbReference type="PANTHER" id="PTHR42929:SF1">
    <property type="entry name" value="INNER MEMBRANE ABC TRANSPORTER PERMEASE PROTEIN YDCU-RELATED"/>
    <property type="match status" value="1"/>
</dbReference>
<evidence type="ECO:0000256" key="2">
    <source>
        <dbReference type="ARBA" id="ARBA00007069"/>
    </source>
</evidence>
<comment type="subcellular location">
    <subcellularLocation>
        <location evidence="1">Cell membrane</location>
        <topology evidence="1">Multi-pass membrane protein</topology>
    </subcellularLocation>
</comment>